<organism evidence="13 14">
    <name type="scientific">Neptunomonas phycophila</name>
    <dbReference type="NCBI Taxonomy" id="1572645"/>
    <lineage>
        <taxon>Bacteria</taxon>
        <taxon>Pseudomonadati</taxon>
        <taxon>Pseudomonadota</taxon>
        <taxon>Gammaproteobacteria</taxon>
        <taxon>Oceanospirillales</taxon>
        <taxon>Oceanospirillaceae</taxon>
        <taxon>Neptunomonas</taxon>
    </lineage>
</organism>
<feature type="compositionally biased region" description="Polar residues" evidence="10">
    <location>
        <begin position="116"/>
        <end position="154"/>
    </location>
</feature>
<comment type="similarity">
    <text evidence="2">Belongs to the TonB family.</text>
</comment>
<evidence type="ECO:0000256" key="10">
    <source>
        <dbReference type="SAM" id="MobiDB-lite"/>
    </source>
</evidence>
<evidence type="ECO:0000256" key="7">
    <source>
        <dbReference type="ARBA" id="ARBA00022927"/>
    </source>
</evidence>
<evidence type="ECO:0000313" key="13">
    <source>
        <dbReference type="EMBL" id="MDP2522259.1"/>
    </source>
</evidence>
<evidence type="ECO:0000259" key="12">
    <source>
        <dbReference type="PROSITE" id="PS52015"/>
    </source>
</evidence>
<feature type="transmembrane region" description="Helical" evidence="11">
    <location>
        <begin position="6"/>
        <end position="26"/>
    </location>
</feature>
<proteinExistence type="inferred from homology"/>
<comment type="subcellular location">
    <subcellularLocation>
        <location evidence="1">Cell inner membrane</location>
        <topology evidence="1">Single-pass membrane protein</topology>
        <orientation evidence="1">Periplasmic side</orientation>
    </subcellularLocation>
</comment>
<dbReference type="InterPro" id="IPR037682">
    <property type="entry name" value="TonB_C"/>
</dbReference>
<keyword evidence="8 11" id="KW-1133">Transmembrane helix</keyword>
<protein>
    <submittedName>
        <fullName evidence="13">Energy transducer TonB</fullName>
    </submittedName>
</protein>
<keyword evidence="9 11" id="KW-0472">Membrane</keyword>
<keyword evidence="3" id="KW-0813">Transport</keyword>
<dbReference type="EMBL" id="JAUYVO010000004">
    <property type="protein sequence ID" value="MDP2522259.1"/>
    <property type="molecule type" value="Genomic_DNA"/>
</dbReference>
<dbReference type="SUPFAM" id="SSF74653">
    <property type="entry name" value="TolA/TonB C-terminal domain"/>
    <property type="match status" value="1"/>
</dbReference>
<keyword evidence="7" id="KW-0653">Protein transport</keyword>
<feature type="region of interest" description="Disordered" evidence="10">
    <location>
        <begin position="55"/>
        <end position="154"/>
    </location>
</feature>
<dbReference type="Proteomes" id="UP001177341">
    <property type="component" value="Unassembled WGS sequence"/>
</dbReference>
<dbReference type="PANTHER" id="PTHR33446">
    <property type="entry name" value="PROTEIN TONB-RELATED"/>
    <property type="match status" value="1"/>
</dbReference>
<dbReference type="PROSITE" id="PS52015">
    <property type="entry name" value="TONB_CTD"/>
    <property type="match status" value="1"/>
</dbReference>
<evidence type="ECO:0000256" key="8">
    <source>
        <dbReference type="ARBA" id="ARBA00022989"/>
    </source>
</evidence>
<keyword evidence="14" id="KW-1185">Reference proteome</keyword>
<evidence type="ECO:0000256" key="1">
    <source>
        <dbReference type="ARBA" id="ARBA00004383"/>
    </source>
</evidence>
<sequence length="254" mass="27867">MIRTHHWIIMFVVAIALHLLVFIGLAHSKTEGAKDKGELGIEIDLGMLGDLGEAQETVEVTAVEPPPAPEPEPEVEPEPEPPKQKPVVKVKPKPEKPKKVVKKQPPREVKPEPKPSTNDAVVTDSPPSDQKTNSTVAQRKASTGIGQSRTTGGNPGALQSYNALLQAKLAKYKRYPIASRRRGEEGEVRLHFVVDRSGKVLEHSIKGSSGSKRLDDAVLKMLKKAQPFPPFPDEITASQMSYNIPVGFYLKDLR</sequence>
<keyword evidence="5" id="KW-0997">Cell inner membrane</keyword>
<evidence type="ECO:0000256" key="5">
    <source>
        <dbReference type="ARBA" id="ARBA00022519"/>
    </source>
</evidence>
<feature type="domain" description="TonB C-terminal" evidence="12">
    <location>
        <begin position="160"/>
        <end position="254"/>
    </location>
</feature>
<dbReference type="Pfam" id="PF03544">
    <property type="entry name" value="TonB_C"/>
    <property type="match status" value="1"/>
</dbReference>
<keyword evidence="4" id="KW-1003">Cell membrane</keyword>
<evidence type="ECO:0000256" key="4">
    <source>
        <dbReference type="ARBA" id="ARBA00022475"/>
    </source>
</evidence>
<comment type="caution">
    <text evidence="13">The sequence shown here is derived from an EMBL/GenBank/DDBJ whole genome shotgun (WGS) entry which is preliminary data.</text>
</comment>
<reference evidence="13" key="1">
    <citation type="submission" date="2023-07" db="EMBL/GenBank/DDBJ databases">
        <title>Genome content predicts the carbon catabolic preferences of heterotrophic bacteria.</title>
        <authorList>
            <person name="Gralka M."/>
        </authorList>
    </citation>
    <scope>NUCLEOTIDE SEQUENCE</scope>
    <source>
        <strain evidence="13">5G01</strain>
    </source>
</reference>
<accession>A0ABT9ET63</accession>
<dbReference type="InterPro" id="IPR051045">
    <property type="entry name" value="TonB-dependent_transducer"/>
</dbReference>
<dbReference type="RefSeq" id="WP_305450450.1">
    <property type="nucleotide sequence ID" value="NZ_JAUYVO010000004.1"/>
</dbReference>
<evidence type="ECO:0000313" key="14">
    <source>
        <dbReference type="Proteomes" id="UP001177341"/>
    </source>
</evidence>
<evidence type="ECO:0000256" key="6">
    <source>
        <dbReference type="ARBA" id="ARBA00022692"/>
    </source>
</evidence>
<dbReference type="NCBIfam" id="TIGR01352">
    <property type="entry name" value="tonB_Cterm"/>
    <property type="match status" value="1"/>
</dbReference>
<gene>
    <name evidence="13" type="ORF">Q8W30_06695</name>
</gene>
<dbReference type="InterPro" id="IPR006260">
    <property type="entry name" value="TonB/TolA_C"/>
</dbReference>
<evidence type="ECO:0000256" key="9">
    <source>
        <dbReference type="ARBA" id="ARBA00023136"/>
    </source>
</evidence>
<dbReference type="Gene3D" id="3.30.1150.10">
    <property type="match status" value="1"/>
</dbReference>
<evidence type="ECO:0000256" key="2">
    <source>
        <dbReference type="ARBA" id="ARBA00006555"/>
    </source>
</evidence>
<evidence type="ECO:0000256" key="3">
    <source>
        <dbReference type="ARBA" id="ARBA00022448"/>
    </source>
</evidence>
<name>A0ABT9ET63_9GAMM</name>
<evidence type="ECO:0000256" key="11">
    <source>
        <dbReference type="SAM" id="Phobius"/>
    </source>
</evidence>
<keyword evidence="6 11" id="KW-0812">Transmembrane</keyword>